<dbReference type="PANTHER" id="PTHR36313">
    <property type="entry name" value="ROOT MERISTEM GROWTH FACTOR 2"/>
    <property type="match status" value="1"/>
</dbReference>
<gene>
    <name evidence="3" type="ORF">ISN45_Aa05g003140</name>
</gene>
<comment type="caution">
    <text evidence="3">The sequence shown here is derived from an EMBL/GenBank/DDBJ whole genome shotgun (WGS) entry which is preliminary data.</text>
</comment>
<evidence type="ECO:0000256" key="2">
    <source>
        <dbReference type="SAM" id="SignalP"/>
    </source>
</evidence>
<name>A0A8T1ZHN9_9BRAS</name>
<dbReference type="PANTHER" id="PTHR36313:SF1">
    <property type="entry name" value="PROTEIN GOLVEN 11-RELATED"/>
    <property type="match status" value="1"/>
</dbReference>
<dbReference type="GO" id="GO:0005615">
    <property type="term" value="C:extracellular space"/>
    <property type="evidence" value="ECO:0007669"/>
    <property type="project" value="TreeGrafter"/>
</dbReference>
<feature type="compositionally biased region" description="Basic and acidic residues" evidence="1">
    <location>
        <begin position="71"/>
        <end position="91"/>
    </location>
</feature>
<dbReference type="GO" id="GO:0008284">
    <property type="term" value="P:positive regulation of cell population proliferation"/>
    <property type="evidence" value="ECO:0007669"/>
    <property type="project" value="TreeGrafter"/>
</dbReference>
<feature type="region of interest" description="Disordered" evidence="1">
    <location>
        <begin position="62"/>
        <end position="125"/>
    </location>
</feature>
<evidence type="ECO:0000313" key="4">
    <source>
        <dbReference type="Proteomes" id="UP000694240"/>
    </source>
</evidence>
<dbReference type="GO" id="GO:0008083">
    <property type="term" value="F:growth factor activity"/>
    <property type="evidence" value="ECO:0007669"/>
    <property type="project" value="InterPro"/>
</dbReference>
<dbReference type="EMBL" id="JAEFBK010000010">
    <property type="protein sequence ID" value="KAG7558679.1"/>
    <property type="molecule type" value="Genomic_DNA"/>
</dbReference>
<proteinExistence type="predicted"/>
<feature type="compositionally biased region" description="Acidic residues" evidence="1">
    <location>
        <begin position="92"/>
        <end position="102"/>
    </location>
</feature>
<feature type="compositionally biased region" description="Basic and acidic residues" evidence="1">
    <location>
        <begin position="103"/>
        <end position="121"/>
    </location>
</feature>
<accession>A0A8T1ZHN9</accession>
<dbReference type="InterPro" id="IPR038804">
    <property type="entry name" value="RGF3"/>
</dbReference>
<reference evidence="3 4" key="1">
    <citation type="submission" date="2020-12" db="EMBL/GenBank/DDBJ databases">
        <title>Concerted genomic and epigenomic changes stabilize Arabidopsis allopolyploids.</title>
        <authorList>
            <person name="Chen Z."/>
        </authorList>
    </citation>
    <scope>NUCLEOTIDE SEQUENCE [LARGE SCALE GENOMIC DNA]</scope>
    <source>
        <strain evidence="3">Allo738</strain>
        <tissue evidence="3">Leaf</tissue>
    </source>
</reference>
<protein>
    <submittedName>
        <fullName evidence="3">Uncharacterized protein</fullName>
    </submittedName>
</protein>
<keyword evidence="2" id="KW-0732">Signal</keyword>
<keyword evidence="4" id="KW-1185">Reference proteome</keyword>
<dbReference type="AlphaFoldDB" id="A0A8T1ZHN9"/>
<dbReference type="GO" id="GO:0030154">
    <property type="term" value="P:cell differentiation"/>
    <property type="evidence" value="ECO:0007669"/>
    <property type="project" value="TreeGrafter"/>
</dbReference>
<organism evidence="3 4">
    <name type="scientific">Arabidopsis thaliana x Arabidopsis arenosa</name>
    <dbReference type="NCBI Taxonomy" id="1240361"/>
    <lineage>
        <taxon>Eukaryota</taxon>
        <taxon>Viridiplantae</taxon>
        <taxon>Streptophyta</taxon>
        <taxon>Embryophyta</taxon>
        <taxon>Tracheophyta</taxon>
        <taxon>Spermatophyta</taxon>
        <taxon>Magnoliopsida</taxon>
        <taxon>eudicotyledons</taxon>
        <taxon>Gunneridae</taxon>
        <taxon>Pentapetalae</taxon>
        <taxon>rosids</taxon>
        <taxon>malvids</taxon>
        <taxon>Brassicales</taxon>
        <taxon>Brassicaceae</taxon>
        <taxon>Camelineae</taxon>
        <taxon>Arabidopsis</taxon>
    </lineage>
</organism>
<dbReference type="Proteomes" id="UP000694240">
    <property type="component" value="Chromosome 10"/>
</dbReference>
<feature type="signal peptide" evidence="2">
    <location>
        <begin position="1"/>
        <end position="23"/>
    </location>
</feature>
<dbReference type="GO" id="GO:0010082">
    <property type="term" value="P:regulation of root meristem growth"/>
    <property type="evidence" value="ECO:0007669"/>
    <property type="project" value="InterPro"/>
</dbReference>
<evidence type="ECO:0000256" key="1">
    <source>
        <dbReference type="SAM" id="MobiDB-lite"/>
    </source>
</evidence>
<evidence type="ECO:0000313" key="3">
    <source>
        <dbReference type="EMBL" id="KAG7558679.1"/>
    </source>
</evidence>
<sequence>MTTLSKILCVLIVLLLCFSFRYSLHEDGNQQSSHDFVSTAKQATTEYGDVIKKMIGGRKLMIASEEDEVEETRMKRGNREIERNSSKGVEEDGKEEEEEEEETTMKRGNRETERKASKSVEEDGLVAYTADYWRAKHHPPKNN</sequence>
<dbReference type="GO" id="GO:0010628">
    <property type="term" value="P:positive regulation of gene expression"/>
    <property type="evidence" value="ECO:0007669"/>
    <property type="project" value="TreeGrafter"/>
</dbReference>
<feature type="chain" id="PRO_5035783689" evidence="2">
    <location>
        <begin position="24"/>
        <end position="143"/>
    </location>
</feature>